<sequence>MSVSDSSMEDLIFSQSESPMSDQEINHTDFPFATGTLPSTRCSHPRLVLSTAEFEAIYRHGVSNGTQPFICWTFLTSDRIQAIAKRLQSIKSSTLPCFWGSHAVVEALVNAPGIIEAMMFGYVVGEVPNYTSVGARYLEVSEPQAPIPNKFAAYMQKAYKIQERRINKLLKGALGEDQGMGWYGSSGYHPRYGSTIHVGVPCEWGSSLVGRIVLIRLRVWTILNTERQTMIVEVEEL</sequence>
<dbReference type="EMBL" id="JAWWNJ010000058">
    <property type="protein sequence ID" value="KAK7013864.1"/>
    <property type="molecule type" value="Genomic_DNA"/>
</dbReference>
<keyword evidence="2" id="KW-1185">Reference proteome</keyword>
<dbReference type="Proteomes" id="UP001362999">
    <property type="component" value="Unassembled WGS sequence"/>
</dbReference>
<name>A0AAW0AL93_9AGAR</name>
<proteinExistence type="predicted"/>
<organism evidence="1 2">
    <name type="scientific">Favolaschia claudopus</name>
    <dbReference type="NCBI Taxonomy" id="2862362"/>
    <lineage>
        <taxon>Eukaryota</taxon>
        <taxon>Fungi</taxon>
        <taxon>Dikarya</taxon>
        <taxon>Basidiomycota</taxon>
        <taxon>Agaricomycotina</taxon>
        <taxon>Agaricomycetes</taxon>
        <taxon>Agaricomycetidae</taxon>
        <taxon>Agaricales</taxon>
        <taxon>Marasmiineae</taxon>
        <taxon>Mycenaceae</taxon>
        <taxon>Favolaschia</taxon>
    </lineage>
</organism>
<accession>A0AAW0AL93</accession>
<protein>
    <submittedName>
        <fullName evidence="1">Uncharacterized protein</fullName>
    </submittedName>
</protein>
<reference evidence="1 2" key="1">
    <citation type="journal article" date="2024" name="J Genomics">
        <title>Draft genome sequencing and assembly of Favolaschia claudopus CIRM-BRFM 2984 isolated from oak limbs.</title>
        <authorList>
            <person name="Navarro D."/>
            <person name="Drula E."/>
            <person name="Chaduli D."/>
            <person name="Cazenave R."/>
            <person name="Ahrendt S."/>
            <person name="Wang J."/>
            <person name="Lipzen A."/>
            <person name="Daum C."/>
            <person name="Barry K."/>
            <person name="Grigoriev I.V."/>
            <person name="Favel A."/>
            <person name="Rosso M.N."/>
            <person name="Martin F."/>
        </authorList>
    </citation>
    <scope>NUCLEOTIDE SEQUENCE [LARGE SCALE GENOMIC DNA]</scope>
    <source>
        <strain evidence="1 2">CIRM-BRFM 2984</strain>
    </source>
</reference>
<evidence type="ECO:0000313" key="2">
    <source>
        <dbReference type="Proteomes" id="UP001362999"/>
    </source>
</evidence>
<comment type="caution">
    <text evidence="1">The sequence shown here is derived from an EMBL/GenBank/DDBJ whole genome shotgun (WGS) entry which is preliminary data.</text>
</comment>
<evidence type="ECO:0000313" key="1">
    <source>
        <dbReference type="EMBL" id="KAK7013864.1"/>
    </source>
</evidence>
<dbReference type="AlphaFoldDB" id="A0AAW0AL93"/>
<gene>
    <name evidence="1" type="ORF">R3P38DRAFT_2788126</name>
</gene>